<dbReference type="InterPro" id="IPR050539">
    <property type="entry name" value="ThrE_Dicarb/AminoAcid_Exp"/>
</dbReference>
<evidence type="ECO:0000256" key="8">
    <source>
        <dbReference type="SAM" id="Phobius"/>
    </source>
</evidence>
<protein>
    <submittedName>
        <fullName evidence="10">Membrane spanning protein</fullName>
    </submittedName>
</protein>
<keyword evidence="3" id="KW-0997">Cell inner membrane</keyword>
<keyword evidence="5 8" id="KW-1133">Transmembrane helix</keyword>
<reference evidence="10 11" key="1">
    <citation type="submission" date="2014-09" db="EMBL/GenBank/DDBJ databases">
        <authorList>
            <person name="Hornung B.V."/>
        </authorList>
    </citation>
    <scope>NUCLEOTIDE SEQUENCE [LARGE SCALE GENOMIC DNA]</scope>
    <source>
        <strain evidence="10 11">FRIFI</strain>
    </source>
</reference>
<evidence type="ECO:0000259" key="9">
    <source>
        <dbReference type="Pfam" id="PF12821"/>
    </source>
</evidence>
<name>A0A2P2BU74_9FIRM</name>
<evidence type="ECO:0000256" key="5">
    <source>
        <dbReference type="ARBA" id="ARBA00022989"/>
    </source>
</evidence>
<dbReference type="PANTHER" id="PTHR34390:SF1">
    <property type="entry name" value="SUCCINATE TRANSPORTER SUBUNIT YJJB-RELATED"/>
    <property type="match status" value="1"/>
</dbReference>
<evidence type="ECO:0000313" key="11">
    <source>
        <dbReference type="Proteomes" id="UP000245695"/>
    </source>
</evidence>
<proteinExistence type="inferred from homology"/>
<evidence type="ECO:0000256" key="6">
    <source>
        <dbReference type="ARBA" id="ARBA00023136"/>
    </source>
</evidence>
<evidence type="ECO:0000313" key="10">
    <source>
        <dbReference type="EMBL" id="CEI73921.1"/>
    </source>
</evidence>
<comment type="similarity">
    <text evidence="7">Belongs to the ThrE exporter (TC 2.A.79) family.</text>
</comment>
<feature type="domain" description="Threonine/Serine exporter ThrE" evidence="9">
    <location>
        <begin position="10"/>
        <end position="136"/>
    </location>
</feature>
<evidence type="ECO:0000256" key="2">
    <source>
        <dbReference type="ARBA" id="ARBA00022475"/>
    </source>
</evidence>
<gene>
    <name evidence="10" type="ORF">FRIFI_2396</name>
</gene>
<feature type="transmembrane region" description="Helical" evidence="8">
    <location>
        <begin position="120"/>
        <end position="138"/>
    </location>
</feature>
<dbReference type="KEGG" id="rhom:FRIFI_2396"/>
<dbReference type="RefSeq" id="WP_092923811.1">
    <property type="nucleotide sequence ID" value="NZ_FJTZ01000012.1"/>
</dbReference>
<feature type="transmembrane region" description="Helical" evidence="8">
    <location>
        <begin position="44"/>
        <end position="69"/>
    </location>
</feature>
<evidence type="ECO:0000256" key="1">
    <source>
        <dbReference type="ARBA" id="ARBA00004651"/>
    </source>
</evidence>
<feature type="transmembrane region" description="Helical" evidence="8">
    <location>
        <begin position="7"/>
        <end position="24"/>
    </location>
</feature>
<dbReference type="InterPro" id="IPR024528">
    <property type="entry name" value="ThrE_2"/>
</dbReference>
<dbReference type="GO" id="GO:0005886">
    <property type="term" value="C:plasma membrane"/>
    <property type="evidence" value="ECO:0007669"/>
    <property type="project" value="UniProtKB-SubCell"/>
</dbReference>
<keyword evidence="11" id="KW-1185">Reference proteome</keyword>
<dbReference type="AlphaFoldDB" id="A0A2P2BU74"/>
<accession>A0A2P2BU74</accession>
<dbReference type="EMBL" id="LN650648">
    <property type="protein sequence ID" value="CEI73921.1"/>
    <property type="molecule type" value="Genomic_DNA"/>
</dbReference>
<evidence type="ECO:0000256" key="3">
    <source>
        <dbReference type="ARBA" id="ARBA00022519"/>
    </source>
</evidence>
<dbReference type="Proteomes" id="UP000245695">
    <property type="component" value="Chromosome 1"/>
</dbReference>
<evidence type="ECO:0000256" key="7">
    <source>
        <dbReference type="ARBA" id="ARBA00034125"/>
    </source>
</evidence>
<dbReference type="GO" id="GO:0015744">
    <property type="term" value="P:succinate transport"/>
    <property type="evidence" value="ECO:0007669"/>
    <property type="project" value="TreeGrafter"/>
</dbReference>
<dbReference type="PANTHER" id="PTHR34390">
    <property type="entry name" value="UPF0442 PROTEIN YJJB-RELATED"/>
    <property type="match status" value="1"/>
</dbReference>
<sequence>MTDMSLVWHFIFSAFSTVGFAVFLNGPISTLVPAGITGGIGWTMYYYLMGITSNAIISNFIATLIVAFISEMLARKLKHPAILFVIPGIIPLVPGLGMYNTMLYLVQRDYDMAVSVGTDVLFSGAAIALGILVMTSFVRTINIFKLKKMAALIQKVNK</sequence>
<keyword evidence="6 8" id="KW-0472">Membrane</keyword>
<organism evidence="10 11">
    <name type="scientific">Romboutsia hominis</name>
    <dbReference type="NCBI Taxonomy" id="1507512"/>
    <lineage>
        <taxon>Bacteria</taxon>
        <taxon>Bacillati</taxon>
        <taxon>Bacillota</taxon>
        <taxon>Clostridia</taxon>
        <taxon>Peptostreptococcales</taxon>
        <taxon>Peptostreptococcaceae</taxon>
        <taxon>Romboutsia</taxon>
    </lineage>
</organism>
<keyword evidence="4 8" id="KW-0812">Transmembrane</keyword>
<comment type="subcellular location">
    <subcellularLocation>
        <location evidence="1">Cell membrane</location>
        <topology evidence="1">Multi-pass membrane protein</topology>
    </subcellularLocation>
</comment>
<keyword evidence="2" id="KW-1003">Cell membrane</keyword>
<evidence type="ECO:0000256" key="4">
    <source>
        <dbReference type="ARBA" id="ARBA00022692"/>
    </source>
</evidence>
<dbReference type="Pfam" id="PF12821">
    <property type="entry name" value="ThrE_2"/>
    <property type="match status" value="1"/>
</dbReference>
<feature type="transmembrane region" description="Helical" evidence="8">
    <location>
        <begin position="81"/>
        <end position="100"/>
    </location>
</feature>